<sequence>MEIRFETLMGSFFQGNMNGNNHDPETRYRLWITSYNQPALLFSSIVTSLQDPIRNYGGRFPTLLKTLIDDSRIGNAQIDLVNEGPKFASLVMRRINYSSAAAGTSGVDGKRAMPWFGCRLEIADDARVREHLTTMVLSLRRERDEEKRRREELEVELAYFKKPLLKDDDEEEDENERFQDLLNTITSVPTTTTISPNAGGRHILSNPLSNDKISNEIIDDEEEDVEPLIPTDFAEILATTPSSSSNNNNYRIN</sequence>
<proteinExistence type="predicted"/>
<accession>A0A914ZB15</accession>
<organism evidence="1 2">
    <name type="scientific">Panagrolaimus superbus</name>
    <dbReference type="NCBI Taxonomy" id="310955"/>
    <lineage>
        <taxon>Eukaryota</taxon>
        <taxon>Metazoa</taxon>
        <taxon>Ecdysozoa</taxon>
        <taxon>Nematoda</taxon>
        <taxon>Chromadorea</taxon>
        <taxon>Rhabditida</taxon>
        <taxon>Tylenchina</taxon>
        <taxon>Panagrolaimomorpha</taxon>
        <taxon>Panagrolaimoidea</taxon>
        <taxon>Panagrolaimidae</taxon>
        <taxon>Panagrolaimus</taxon>
    </lineage>
</organism>
<name>A0A914ZB15_9BILA</name>
<evidence type="ECO:0000313" key="1">
    <source>
        <dbReference type="Proteomes" id="UP000887577"/>
    </source>
</evidence>
<protein>
    <submittedName>
        <fullName evidence="2">Uncharacterized protein</fullName>
    </submittedName>
</protein>
<dbReference type="Proteomes" id="UP000887577">
    <property type="component" value="Unplaced"/>
</dbReference>
<dbReference type="AlphaFoldDB" id="A0A914ZB15"/>
<keyword evidence="1" id="KW-1185">Reference proteome</keyword>
<evidence type="ECO:0000313" key="2">
    <source>
        <dbReference type="WBParaSite" id="PSU_v2.g9509.t1"/>
    </source>
</evidence>
<reference evidence="2" key="1">
    <citation type="submission" date="2022-11" db="UniProtKB">
        <authorList>
            <consortium name="WormBaseParasite"/>
        </authorList>
    </citation>
    <scope>IDENTIFICATION</scope>
</reference>
<dbReference type="WBParaSite" id="PSU_v2.g9509.t1">
    <property type="protein sequence ID" value="PSU_v2.g9509.t1"/>
    <property type="gene ID" value="PSU_v2.g9509"/>
</dbReference>